<feature type="non-terminal residue" evidence="2">
    <location>
        <position position="54"/>
    </location>
</feature>
<dbReference type="SUPFAM" id="SSF52518">
    <property type="entry name" value="Thiamin diphosphate-binding fold (THDP-binding)"/>
    <property type="match status" value="1"/>
</dbReference>
<dbReference type="Gene3D" id="3.40.50.970">
    <property type="match status" value="1"/>
</dbReference>
<sequence>MKLSDYVIRFLRDQGIRHVFVITGGASVHLIQSIADTPDIDFICPQHEQAGAMA</sequence>
<dbReference type="InterPro" id="IPR012001">
    <property type="entry name" value="Thiamin_PyroP_enz_TPP-bd_dom"/>
</dbReference>
<organism evidence="2">
    <name type="scientific">marine sediment metagenome</name>
    <dbReference type="NCBI Taxonomy" id="412755"/>
    <lineage>
        <taxon>unclassified sequences</taxon>
        <taxon>metagenomes</taxon>
        <taxon>ecological metagenomes</taxon>
    </lineage>
</organism>
<dbReference type="EMBL" id="BART01010393">
    <property type="protein sequence ID" value="GAG88548.1"/>
    <property type="molecule type" value="Genomic_DNA"/>
</dbReference>
<gene>
    <name evidence="2" type="ORF">S01H4_22623</name>
</gene>
<protein>
    <recommendedName>
        <fullName evidence="1">Thiamine pyrophosphate enzyme N-terminal TPP-binding domain-containing protein</fullName>
    </recommendedName>
</protein>
<comment type="caution">
    <text evidence="2">The sequence shown here is derived from an EMBL/GenBank/DDBJ whole genome shotgun (WGS) entry which is preliminary data.</text>
</comment>
<reference evidence="2" key="1">
    <citation type="journal article" date="2014" name="Front. Microbiol.">
        <title>High frequency of phylogenetically diverse reductive dehalogenase-homologous genes in deep subseafloor sedimentary metagenomes.</title>
        <authorList>
            <person name="Kawai M."/>
            <person name="Futagami T."/>
            <person name="Toyoda A."/>
            <person name="Takaki Y."/>
            <person name="Nishi S."/>
            <person name="Hori S."/>
            <person name="Arai W."/>
            <person name="Tsubouchi T."/>
            <person name="Morono Y."/>
            <person name="Uchiyama I."/>
            <person name="Ito T."/>
            <person name="Fujiyama A."/>
            <person name="Inagaki F."/>
            <person name="Takami H."/>
        </authorList>
    </citation>
    <scope>NUCLEOTIDE SEQUENCE</scope>
    <source>
        <strain evidence="2">Expedition CK06-06</strain>
    </source>
</reference>
<feature type="domain" description="Thiamine pyrophosphate enzyme N-terminal TPP-binding" evidence="1">
    <location>
        <begin position="1"/>
        <end position="54"/>
    </location>
</feature>
<dbReference type="GO" id="GO:0030976">
    <property type="term" value="F:thiamine pyrophosphate binding"/>
    <property type="evidence" value="ECO:0007669"/>
    <property type="project" value="InterPro"/>
</dbReference>
<proteinExistence type="predicted"/>
<evidence type="ECO:0000259" key="1">
    <source>
        <dbReference type="Pfam" id="PF02776"/>
    </source>
</evidence>
<dbReference type="Pfam" id="PF02776">
    <property type="entry name" value="TPP_enzyme_N"/>
    <property type="match status" value="1"/>
</dbReference>
<dbReference type="AlphaFoldDB" id="X1BWJ8"/>
<evidence type="ECO:0000313" key="2">
    <source>
        <dbReference type="EMBL" id="GAG88548.1"/>
    </source>
</evidence>
<dbReference type="InterPro" id="IPR029061">
    <property type="entry name" value="THDP-binding"/>
</dbReference>
<name>X1BWJ8_9ZZZZ</name>
<dbReference type="CDD" id="cd07035">
    <property type="entry name" value="TPP_PYR_POX_like"/>
    <property type="match status" value="1"/>
</dbReference>
<accession>X1BWJ8</accession>